<comment type="caution">
    <text evidence="3">The sequence shown here is derived from an EMBL/GenBank/DDBJ whole genome shotgun (WGS) entry which is preliminary data.</text>
</comment>
<keyword evidence="1" id="KW-0732">Signal</keyword>
<dbReference type="GO" id="GO:0016787">
    <property type="term" value="F:hydrolase activity"/>
    <property type="evidence" value="ECO:0007669"/>
    <property type="project" value="UniProtKB-KW"/>
</dbReference>
<proteinExistence type="predicted"/>
<reference evidence="3 4" key="1">
    <citation type="submission" date="2023-05" db="EMBL/GenBank/DDBJ databases">
        <authorList>
            <person name="Guo Y."/>
        </authorList>
    </citation>
    <scope>NUCLEOTIDE SEQUENCE [LARGE SCALE GENOMIC DNA]</scope>
    <source>
        <strain evidence="3 4">GR2756</strain>
    </source>
</reference>
<dbReference type="InterPro" id="IPR050491">
    <property type="entry name" value="AmpC-like"/>
</dbReference>
<feature type="domain" description="Beta-lactamase-related" evidence="2">
    <location>
        <begin position="36"/>
        <end position="353"/>
    </location>
</feature>
<dbReference type="RefSeq" id="WP_315727703.1">
    <property type="nucleotide sequence ID" value="NZ_JAVUPU010000009.1"/>
</dbReference>
<feature type="chain" id="PRO_5045882752" evidence="1">
    <location>
        <begin position="22"/>
        <end position="456"/>
    </location>
</feature>
<organism evidence="3 4">
    <name type="scientific">Sphingosinicella rhizophila</name>
    <dbReference type="NCBI Taxonomy" id="3050082"/>
    <lineage>
        <taxon>Bacteria</taxon>
        <taxon>Pseudomonadati</taxon>
        <taxon>Pseudomonadota</taxon>
        <taxon>Alphaproteobacteria</taxon>
        <taxon>Sphingomonadales</taxon>
        <taxon>Sphingosinicellaceae</taxon>
        <taxon>Sphingosinicella</taxon>
    </lineage>
</organism>
<dbReference type="Pfam" id="PF00144">
    <property type="entry name" value="Beta-lactamase"/>
    <property type="match status" value="1"/>
</dbReference>
<dbReference type="PANTHER" id="PTHR46825:SF9">
    <property type="entry name" value="BETA-LACTAMASE-RELATED DOMAIN-CONTAINING PROTEIN"/>
    <property type="match status" value="1"/>
</dbReference>
<dbReference type="EMBL" id="JAVUPU010000009">
    <property type="protein sequence ID" value="MDT9600489.1"/>
    <property type="molecule type" value="Genomic_DNA"/>
</dbReference>
<name>A0ABU3QAR2_9SPHN</name>
<dbReference type="EC" id="3.1.1.103" evidence="3"/>
<keyword evidence="3" id="KW-0378">Hydrolase</keyword>
<dbReference type="SUPFAM" id="SSF56601">
    <property type="entry name" value="beta-lactamase/transpeptidase-like"/>
    <property type="match status" value="1"/>
</dbReference>
<evidence type="ECO:0000313" key="3">
    <source>
        <dbReference type="EMBL" id="MDT9600489.1"/>
    </source>
</evidence>
<protein>
    <submittedName>
        <fullName evidence="3">Serine hydrolase domain-containing protein</fullName>
        <ecNumber evidence="3">3.1.1.103</ecNumber>
    </submittedName>
</protein>
<dbReference type="PANTHER" id="PTHR46825">
    <property type="entry name" value="D-ALANYL-D-ALANINE-CARBOXYPEPTIDASE/ENDOPEPTIDASE AMPH"/>
    <property type="match status" value="1"/>
</dbReference>
<dbReference type="InterPro" id="IPR012338">
    <property type="entry name" value="Beta-lactam/transpept-like"/>
</dbReference>
<dbReference type="InterPro" id="IPR001466">
    <property type="entry name" value="Beta-lactam-related"/>
</dbReference>
<accession>A0ABU3QAR2</accession>
<gene>
    <name evidence="3" type="ORF">RQX22_16130</name>
</gene>
<dbReference type="Proteomes" id="UP001259572">
    <property type="component" value="Unassembled WGS sequence"/>
</dbReference>
<keyword evidence="4" id="KW-1185">Reference proteome</keyword>
<evidence type="ECO:0000259" key="2">
    <source>
        <dbReference type="Pfam" id="PF00144"/>
    </source>
</evidence>
<sequence length="456" mass="49221">MKTKLLSCLLASALLSSPLQAADMDKVRQAIADPKGMAAPGCVAGAFRNGTTLFVTSSGAADIAAGKPLDGDTLFYAASVSKQFTALAVAILATRNKIDLDADVRKYLPDLPAYEVPVTVRMLLNMTSGIRDSLEVLRLAGVTDWSGTKKDTAVKLLYRQKETNFRPGTDYRYSNGAYLLLAELVERVSGMPFADFAKLSILKPLGMERSHFLNDHRPSVANVAHGYVLKDDIYEIRDTYPSFSGSGGLMLSVNDLARFDHDIAVGHKVWTPAVRKILLEPGKFADGKPVMIGDSGLAYAAGLMVGQRRGQYYVGHGGGAEAFRHMYARLPERGLGVAVFCNRADKDPQQQSDAVMNAVEANILAAPEAAGPTSAKPDGRYASEELMATYDIVTAGDQLTANVSSPFVTEATKFEFTRKGDKWEGAYGSALAFDSDGQGFTISSERAKAIRFRRMD</sequence>
<evidence type="ECO:0000256" key="1">
    <source>
        <dbReference type="SAM" id="SignalP"/>
    </source>
</evidence>
<feature type="signal peptide" evidence="1">
    <location>
        <begin position="1"/>
        <end position="21"/>
    </location>
</feature>
<evidence type="ECO:0000313" key="4">
    <source>
        <dbReference type="Proteomes" id="UP001259572"/>
    </source>
</evidence>
<dbReference type="Gene3D" id="3.40.710.10">
    <property type="entry name" value="DD-peptidase/beta-lactamase superfamily"/>
    <property type="match status" value="1"/>
</dbReference>